<evidence type="ECO:0000313" key="2">
    <source>
        <dbReference type="EMBL" id="KAG0655414.1"/>
    </source>
</evidence>
<organism evidence="2 3">
    <name type="scientific">Maudiozyma exigua</name>
    <name type="common">Yeast</name>
    <name type="synonym">Kazachstania exigua</name>
    <dbReference type="NCBI Taxonomy" id="34358"/>
    <lineage>
        <taxon>Eukaryota</taxon>
        <taxon>Fungi</taxon>
        <taxon>Dikarya</taxon>
        <taxon>Ascomycota</taxon>
        <taxon>Saccharomycotina</taxon>
        <taxon>Saccharomycetes</taxon>
        <taxon>Saccharomycetales</taxon>
        <taxon>Saccharomycetaceae</taxon>
        <taxon>Maudiozyma</taxon>
    </lineage>
</organism>
<feature type="compositionally biased region" description="Polar residues" evidence="1">
    <location>
        <begin position="1"/>
        <end position="15"/>
    </location>
</feature>
<gene>
    <name evidence="2" type="ORF">C6P45_002995</name>
</gene>
<dbReference type="AlphaFoldDB" id="A0A9P6VUL2"/>
<dbReference type="EMBL" id="PUHR01000297">
    <property type="protein sequence ID" value="KAG0655414.1"/>
    <property type="molecule type" value="Genomic_DNA"/>
</dbReference>
<dbReference type="OrthoDB" id="4067912at2759"/>
<proteinExistence type="predicted"/>
<name>A0A9P6VUL2_MAUEX</name>
<reference evidence="2 3" key="1">
    <citation type="submission" date="2020-11" db="EMBL/GenBank/DDBJ databases">
        <title>Kefir isolates.</title>
        <authorList>
            <person name="Marcisauskas S."/>
            <person name="Kim Y."/>
            <person name="Blasche S."/>
        </authorList>
    </citation>
    <scope>NUCLEOTIDE SEQUENCE [LARGE SCALE GENOMIC DNA]</scope>
    <source>
        <strain evidence="2 3">OG2</strain>
    </source>
</reference>
<feature type="region of interest" description="Disordered" evidence="1">
    <location>
        <begin position="1"/>
        <end position="24"/>
    </location>
</feature>
<evidence type="ECO:0000256" key="1">
    <source>
        <dbReference type="SAM" id="MobiDB-lite"/>
    </source>
</evidence>
<protein>
    <submittedName>
        <fullName evidence="2">Uncharacterized protein</fullName>
    </submittedName>
</protein>
<accession>A0A9P6VUL2</accession>
<comment type="caution">
    <text evidence="2">The sequence shown here is derived from an EMBL/GenBank/DDBJ whole genome shotgun (WGS) entry which is preliminary data.</text>
</comment>
<evidence type="ECO:0000313" key="3">
    <source>
        <dbReference type="Proteomes" id="UP000750334"/>
    </source>
</evidence>
<keyword evidence="3" id="KW-1185">Reference proteome</keyword>
<sequence length="228" mass="26966">MSFSINNNHGGQFSNPQQQQHPPQQTQLFMNPQTENLEQLYRLVDDLLTSIERNKRQKALVLHKIDTLSSHINRDPEKMKENYEKDIVEFDNFIKGRVGTYTIKINNMEQDEKVDEASATDDTTAIKILKRQNLQLKELLKQEQSEALQSFDVLRIHEEGIQTIIKALQCDLIDHKRRVYDIVSNKFHKEVVPKEDMEFKTYMENIDDFQKYLKISELCRTLLRTLNR</sequence>
<dbReference type="Proteomes" id="UP000750334">
    <property type="component" value="Unassembled WGS sequence"/>
</dbReference>